<protein>
    <submittedName>
        <fullName evidence="9">PTS sugar transporter subunit IIA</fullName>
    </submittedName>
</protein>
<reference evidence="9 10" key="1">
    <citation type="submission" date="2019-05" db="EMBL/GenBank/DDBJ databases">
        <title>The Complete Genome Sequence of the n-alkane-degrading Desulfoglaeba alkanexedens ALDC reveals multiple alkylsuccinate synthase gene clusters.</title>
        <authorList>
            <person name="Callaghan A.V."/>
            <person name="Davidova I.A."/>
            <person name="Duncan K.E."/>
            <person name="Morris B."/>
            <person name="McInerney M.J."/>
        </authorList>
    </citation>
    <scope>NUCLEOTIDE SEQUENCE [LARGE SCALE GENOMIC DNA]</scope>
    <source>
        <strain evidence="9 10">ALDC</strain>
    </source>
</reference>
<keyword evidence="4 9" id="KW-0762">Sugar transport</keyword>
<dbReference type="AlphaFoldDB" id="A0A4P8L522"/>
<dbReference type="InterPro" id="IPR036662">
    <property type="entry name" value="PTS_EIIA_man-typ_sf"/>
</dbReference>
<dbReference type="InterPro" id="IPR051471">
    <property type="entry name" value="Bacterial_PTS_sugar_comp"/>
</dbReference>
<sequence length="136" mass="14272">MIGLVVVSHCGVAEEMLCAVELILGHLEGMRAVSMDPRKSLEAMGAELSDAVKAVDSGKGVLILTDLFGGTPANVSFSLLGPNVEILCGVNLPMLIKFAACRGDGSLRKVAETLRDYGRRHITLAGEVLAKPVARA</sequence>
<proteinExistence type="predicted"/>
<dbReference type="SUPFAM" id="SSF53062">
    <property type="entry name" value="PTS system fructose IIA component-like"/>
    <property type="match status" value="1"/>
</dbReference>
<dbReference type="GO" id="GO:0016301">
    <property type="term" value="F:kinase activity"/>
    <property type="evidence" value="ECO:0007669"/>
    <property type="project" value="UniProtKB-KW"/>
</dbReference>
<dbReference type="GO" id="GO:0009401">
    <property type="term" value="P:phosphoenolpyruvate-dependent sugar phosphotransferase system"/>
    <property type="evidence" value="ECO:0007669"/>
    <property type="project" value="UniProtKB-KW"/>
</dbReference>
<reference evidence="9 10" key="2">
    <citation type="submission" date="2019-05" db="EMBL/GenBank/DDBJ databases">
        <authorList>
            <person name="Suflita J.M."/>
            <person name="Marks C.R."/>
        </authorList>
    </citation>
    <scope>NUCLEOTIDE SEQUENCE [LARGE SCALE GENOMIC DNA]</scope>
    <source>
        <strain evidence="9 10">ALDC</strain>
    </source>
</reference>
<keyword evidence="5" id="KW-0808">Transferase</keyword>
<evidence type="ECO:0000256" key="3">
    <source>
        <dbReference type="ARBA" id="ARBA00022490"/>
    </source>
</evidence>
<dbReference type="OrthoDB" id="9794368at2"/>
<dbReference type="CDD" id="cd00006">
    <property type="entry name" value="PTS_IIA_man"/>
    <property type="match status" value="1"/>
</dbReference>
<keyword evidence="6" id="KW-0598">Phosphotransferase system</keyword>
<dbReference type="RefSeq" id="WP_137425348.1">
    <property type="nucleotide sequence ID" value="NZ_CP040098.1"/>
</dbReference>
<dbReference type="Proteomes" id="UP000298602">
    <property type="component" value="Chromosome"/>
</dbReference>
<evidence type="ECO:0000259" key="8">
    <source>
        <dbReference type="PROSITE" id="PS51096"/>
    </source>
</evidence>
<evidence type="ECO:0000256" key="6">
    <source>
        <dbReference type="ARBA" id="ARBA00022683"/>
    </source>
</evidence>
<dbReference type="PROSITE" id="PS51096">
    <property type="entry name" value="PTS_EIIA_TYPE_4"/>
    <property type="match status" value="1"/>
</dbReference>
<dbReference type="Gene3D" id="3.40.50.510">
    <property type="entry name" value="Phosphotransferase system, mannose-type IIA component"/>
    <property type="match status" value="1"/>
</dbReference>
<dbReference type="KEGG" id="dax:FDQ92_13345"/>
<dbReference type="PANTHER" id="PTHR33799">
    <property type="entry name" value="PTS PERMEASE-RELATED-RELATED"/>
    <property type="match status" value="1"/>
</dbReference>
<keyword evidence="10" id="KW-1185">Reference proteome</keyword>
<evidence type="ECO:0000256" key="4">
    <source>
        <dbReference type="ARBA" id="ARBA00022597"/>
    </source>
</evidence>
<dbReference type="GO" id="GO:0005737">
    <property type="term" value="C:cytoplasm"/>
    <property type="evidence" value="ECO:0007669"/>
    <property type="project" value="UniProtKB-SubCell"/>
</dbReference>
<evidence type="ECO:0000313" key="9">
    <source>
        <dbReference type="EMBL" id="QCQ23068.1"/>
    </source>
</evidence>
<dbReference type="InterPro" id="IPR004701">
    <property type="entry name" value="PTS_EIIA_man-typ"/>
</dbReference>
<gene>
    <name evidence="9" type="ORF">FDQ92_13345</name>
</gene>
<evidence type="ECO:0000256" key="2">
    <source>
        <dbReference type="ARBA" id="ARBA00022448"/>
    </source>
</evidence>
<comment type="subcellular location">
    <subcellularLocation>
        <location evidence="1">Cytoplasm</location>
    </subcellularLocation>
</comment>
<keyword evidence="3" id="KW-0963">Cytoplasm</keyword>
<feature type="domain" description="PTS EIIA type-4" evidence="8">
    <location>
        <begin position="1"/>
        <end position="122"/>
    </location>
</feature>
<evidence type="ECO:0000256" key="5">
    <source>
        <dbReference type="ARBA" id="ARBA00022679"/>
    </source>
</evidence>
<evidence type="ECO:0000256" key="1">
    <source>
        <dbReference type="ARBA" id="ARBA00004496"/>
    </source>
</evidence>
<keyword evidence="2" id="KW-0813">Transport</keyword>
<dbReference type="InterPro" id="IPR033887">
    <property type="entry name" value="PTS_IIA_man"/>
</dbReference>
<dbReference type="Pfam" id="PF03610">
    <property type="entry name" value="EIIA-man"/>
    <property type="match status" value="1"/>
</dbReference>
<evidence type="ECO:0000313" key="10">
    <source>
        <dbReference type="Proteomes" id="UP000298602"/>
    </source>
</evidence>
<dbReference type="GO" id="GO:0016020">
    <property type="term" value="C:membrane"/>
    <property type="evidence" value="ECO:0007669"/>
    <property type="project" value="InterPro"/>
</dbReference>
<keyword evidence="7" id="KW-0418">Kinase</keyword>
<organism evidence="9 10">
    <name type="scientific">Desulfoglaeba alkanexedens ALDC</name>
    <dbReference type="NCBI Taxonomy" id="980445"/>
    <lineage>
        <taxon>Bacteria</taxon>
        <taxon>Pseudomonadati</taxon>
        <taxon>Thermodesulfobacteriota</taxon>
        <taxon>Syntrophobacteria</taxon>
        <taxon>Syntrophobacterales</taxon>
        <taxon>Syntrophobacteraceae</taxon>
        <taxon>Desulfoglaeba</taxon>
    </lineage>
</organism>
<dbReference type="EMBL" id="CP040098">
    <property type="protein sequence ID" value="QCQ23068.1"/>
    <property type="molecule type" value="Genomic_DNA"/>
</dbReference>
<evidence type="ECO:0000256" key="7">
    <source>
        <dbReference type="ARBA" id="ARBA00022777"/>
    </source>
</evidence>
<name>A0A4P8L522_9BACT</name>
<dbReference type="PANTHER" id="PTHR33799:SF1">
    <property type="entry name" value="PTS SYSTEM MANNOSE-SPECIFIC EIIAB COMPONENT-RELATED"/>
    <property type="match status" value="1"/>
</dbReference>
<accession>A0A4P8L522</accession>